<dbReference type="SMART" id="SM00577">
    <property type="entry name" value="CPDc"/>
    <property type="match status" value="1"/>
</dbReference>
<comment type="subcellular location">
    <subcellularLocation>
        <location evidence="1">Mitochondrion inner membrane</location>
        <topology evidence="1">Single-pass membrane protein</topology>
    </subcellularLocation>
</comment>
<dbReference type="PANTHER" id="PTHR12210">
    <property type="entry name" value="DULLARD PROTEIN PHOSPHATASE"/>
    <property type="match status" value="1"/>
</dbReference>
<dbReference type="InterPro" id="IPR023214">
    <property type="entry name" value="HAD_sf"/>
</dbReference>
<keyword evidence="5" id="KW-1185">Reference proteome</keyword>
<dbReference type="EMBL" id="JARKIF010000001">
    <property type="protein sequence ID" value="KAJ7649988.1"/>
    <property type="molecule type" value="Genomic_DNA"/>
</dbReference>
<dbReference type="InterPro" id="IPR036412">
    <property type="entry name" value="HAD-like_sf"/>
</dbReference>
<organism evidence="4 5">
    <name type="scientific">Roridomyces roridus</name>
    <dbReference type="NCBI Taxonomy" id="1738132"/>
    <lineage>
        <taxon>Eukaryota</taxon>
        <taxon>Fungi</taxon>
        <taxon>Dikarya</taxon>
        <taxon>Basidiomycota</taxon>
        <taxon>Agaricomycotina</taxon>
        <taxon>Agaricomycetes</taxon>
        <taxon>Agaricomycetidae</taxon>
        <taxon>Agaricales</taxon>
        <taxon>Marasmiineae</taxon>
        <taxon>Mycenaceae</taxon>
        <taxon>Roridomyces</taxon>
    </lineage>
</organism>
<keyword evidence="1" id="KW-0809">Transit peptide</keyword>
<dbReference type="GO" id="GO:0015031">
    <property type="term" value="P:protein transport"/>
    <property type="evidence" value="ECO:0007669"/>
    <property type="project" value="UniProtKB-KW"/>
</dbReference>
<feature type="domain" description="FCP1 homology" evidence="3">
    <location>
        <begin position="2"/>
        <end position="183"/>
    </location>
</feature>
<evidence type="ECO:0000313" key="4">
    <source>
        <dbReference type="EMBL" id="KAJ7649988.1"/>
    </source>
</evidence>
<feature type="compositionally biased region" description="Acidic residues" evidence="2">
    <location>
        <begin position="193"/>
        <end position="203"/>
    </location>
</feature>
<dbReference type="SUPFAM" id="SSF56784">
    <property type="entry name" value="HAD-like"/>
    <property type="match status" value="1"/>
</dbReference>
<feature type="region of interest" description="Disordered" evidence="2">
    <location>
        <begin position="169"/>
        <end position="209"/>
    </location>
</feature>
<keyword evidence="1" id="KW-0811">Translocation</keyword>
<keyword evidence="1" id="KW-0813">Transport</keyword>
<dbReference type="PROSITE" id="PS50969">
    <property type="entry name" value="FCP1"/>
    <property type="match status" value="1"/>
</dbReference>
<feature type="region of interest" description="Disordered" evidence="2">
    <location>
        <begin position="246"/>
        <end position="266"/>
    </location>
</feature>
<sequence length="298" mass="32782">MPLAQRKLVIFDLNGTLLLRSPSRAGARQIYLRPYARSLVAYLTHPDVRNWLDCMVWSSAQPHNVSQMVDRVFGAGEGAGKGPLLRAVWARDTLGLSRAKFHQKTQTTKDLAKPWGFFAPTNDPTKSAFPTHGPETTLLVDDSPLKARLQPWNHLCVAEYDATSRIRDLDAQVPDSSTSASGAKSQKRKREPSEEEEEEEEEAAATSGEPYDQTLLAVVGVFSHIRSVANVAAWMRSRGLVAIMDGKESESTESEQSDDALPSDPAQWFTSPRLLAAWAERGRAALRELGIDAASAIE</sequence>
<dbReference type="AlphaFoldDB" id="A0AAD7CID3"/>
<comment type="subunit">
    <text evidence="1">Component of the TIM23 complex.</text>
</comment>
<comment type="function">
    <text evidence="1">Essential component of the TIM23 complex, a complex that mediates the translocation of transit peptide-containing proteins across the mitochondrial inner membrane.</text>
</comment>
<name>A0AAD7CID3_9AGAR</name>
<evidence type="ECO:0000256" key="2">
    <source>
        <dbReference type="SAM" id="MobiDB-lite"/>
    </source>
</evidence>
<feature type="compositionally biased region" description="Polar residues" evidence="2">
    <location>
        <begin position="174"/>
        <end position="184"/>
    </location>
</feature>
<evidence type="ECO:0000313" key="5">
    <source>
        <dbReference type="Proteomes" id="UP001221142"/>
    </source>
</evidence>
<comment type="similarity">
    <text evidence="1">Belongs to the TIM50 family.</text>
</comment>
<evidence type="ECO:0000256" key="1">
    <source>
        <dbReference type="RuleBase" id="RU365079"/>
    </source>
</evidence>
<evidence type="ECO:0000259" key="3">
    <source>
        <dbReference type="PROSITE" id="PS50969"/>
    </source>
</evidence>
<dbReference type="InterPro" id="IPR050365">
    <property type="entry name" value="TIM50"/>
</dbReference>
<dbReference type="Pfam" id="PF03031">
    <property type="entry name" value="NIF"/>
    <property type="match status" value="1"/>
</dbReference>
<keyword evidence="1" id="KW-0496">Mitochondrion</keyword>
<accession>A0AAD7CID3</accession>
<proteinExistence type="inferred from homology"/>
<dbReference type="GO" id="GO:0005744">
    <property type="term" value="C:TIM23 mitochondrial import inner membrane translocase complex"/>
    <property type="evidence" value="ECO:0007669"/>
    <property type="project" value="UniProtKB-UniRule"/>
</dbReference>
<comment type="caution">
    <text evidence="4">The sequence shown here is derived from an EMBL/GenBank/DDBJ whole genome shotgun (WGS) entry which is preliminary data.</text>
</comment>
<keyword evidence="1" id="KW-0653">Protein transport</keyword>
<reference evidence="4" key="1">
    <citation type="submission" date="2023-03" db="EMBL/GenBank/DDBJ databases">
        <title>Massive genome expansion in bonnet fungi (Mycena s.s.) driven by repeated elements and novel gene families across ecological guilds.</title>
        <authorList>
            <consortium name="Lawrence Berkeley National Laboratory"/>
            <person name="Harder C.B."/>
            <person name="Miyauchi S."/>
            <person name="Viragh M."/>
            <person name="Kuo A."/>
            <person name="Thoen E."/>
            <person name="Andreopoulos B."/>
            <person name="Lu D."/>
            <person name="Skrede I."/>
            <person name="Drula E."/>
            <person name="Henrissat B."/>
            <person name="Morin E."/>
            <person name="Kohler A."/>
            <person name="Barry K."/>
            <person name="LaButti K."/>
            <person name="Morin E."/>
            <person name="Salamov A."/>
            <person name="Lipzen A."/>
            <person name="Mereny Z."/>
            <person name="Hegedus B."/>
            <person name="Baldrian P."/>
            <person name="Stursova M."/>
            <person name="Weitz H."/>
            <person name="Taylor A."/>
            <person name="Grigoriev I.V."/>
            <person name="Nagy L.G."/>
            <person name="Martin F."/>
            <person name="Kauserud H."/>
        </authorList>
    </citation>
    <scope>NUCLEOTIDE SEQUENCE</scope>
    <source>
        <strain evidence="4">9284</strain>
    </source>
</reference>
<gene>
    <name evidence="4" type="ORF">FB45DRAFT_730783</name>
</gene>
<dbReference type="Gene3D" id="3.40.50.1000">
    <property type="entry name" value="HAD superfamily/HAD-like"/>
    <property type="match status" value="1"/>
</dbReference>
<dbReference type="InterPro" id="IPR004274">
    <property type="entry name" value="FCP1_dom"/>
</dbReference>
<protein>
    <recommendedName>
        <fullName evidence="1">Mitochondrial import inner membrane translocase subunit TIM50</fullName>
    </recommendedName>
</protein>
<dbReference type="Proteomes" id="UP001221142">
    <property type="component" value="Unassembled WGS sequence"/>
</dbReference>